<evidence type="ECO:0000313" key="1">
    <source>
        <dbReference type="EMBL" id="SBR73634.1"/>
    </source>
</evidence>
<organism evidence="1">
    <name type="scientific">Nothobranchius rachovii</name>
    <name type="common">bluefin notho</name>
    <dbReference type="NCBI Taxonomy" id="451742"/>
    <lineage>
        <taxon>Eukaryota</taxon>
        <taxon>Metazoa</taxon>
        <taxon>Chordata</taxon>
        <taxon>Craniata</taxon>
        <taxon>Vertebrata</taxon>
        <taxon>Euteleostomi</taxon>
        <taxon>Actinopterygii</taxon>
        <taxon>Neopterygii</taxon>
        <taxon>Teleostei</taxon>
        <taxon>Neoteleostei</taxon>
        <taxon>Acanthomorphata</taxon>
        <taxon>Ovalentaria</taxon>
        <taxon>Atherinomorphae</taxon>
        <taxon>Cyprinodontiformes</taxon>
        <taxon>Nothobranchiidae</taxon>
        <taxon>Nothobranchius</taxon>
    </lineage>
</organism>
<proteinExistence type="predicted"/>
<dbReference type="AlphaFoldDB" id="A0A1A8NXP9"/>
<name>A0A1A8NXP9_9TELE</name>
<accession>A0A1A8NXP9</accession>
<reference evidence="1" key="2">
    <citation type="submission" date="2016-06" db="EMBL/GenBank/DDBJ databases">
        <title>The genome of a short-lived fish provides insights into sex chromosome evolution and the genetic control of aging.</title>
        <authorList>
            <person name="Reichwald K."/>
            <person name="Felder M."/>
            <person name="Petzold A."/>
            <person name="Koch P."/>
            <person name="Groth M."/>
            <person name="Platzer M."/>
        </authorList>
    </citation>
    <scope>NUCLEOTIDE SEQUENCE</scope>
    <source>
        <tissue evidence="1">Brain</tissue>
    </source>
</reference>
<protein>
    <submittedName>
        <fullName evidence="1">Uncharacterized protein</fullName>
    </submittedName>
</protein>
<reference evidence="1" key="1">
    <citation type="submission" date="2016-05" db="EMBL/GenBank/DDBJ databases">
        <authorList>
            <person name="Lavstsen T."/>
            <person name="Jespersen J.S."/>
        </authorList>
    </citation>
    <scope>NUCLEOTIDE SEQUENCE</scope>
    <source>
        <tissue evidence="1">Brain</tissue>
    </source>
</reference>
<gene>
    <name evidence="1" type="primary">Nfu_g_1_006216</name>
</gene>
<dbReference type="EMBL" id="HAEH01004327">
    <property type="protein sequence ID" value="SBR73634.1"/>
    <property type="molecule type" value="Transcribed_RNA"/>
</dbReference>
<sequence>MKNAQESLKFGGCMHPVKPVALPGPREPEPRSRPEASLGLTIWPCSFKLSGRTLHLLNRCLVLFCTTGSIGFTLLYQVLTRGTIALDVKRWASMGCEMLTLMKPLPTPGAVKQLFTSSTHLYTTDKVGTKDSSTFTV</sequence>